<dbReference type="GO" id="GO:0016594">
    <property type="term" value="F:glycine binding"/>
    <property type="evidence" value="ECO:0007669"/>
    <property type="project" value="TreeGrafter"/>
</dbReference>
<evidence type="ECO:0000256" key="8">
    <source>
        <dbReference type="HAMAP-Rule" id="MF_00711"/>
    </source>
</evidence>
<dbReference type="AlphaFoldDB" id="A0A7M2WSC4"/>
<dbReference type="CDD" id="cd00613">
    <property type="entry name" value="GDC-P"/>
    <property type="match status" value="2"/>
</dbReference>
<feature type="domain" description="Glycine cleavage system P-protein N-terminal" evidence="11">
    <location>
        <begin position="30"/>
        <end position="457"/>
    </location>
</feature>
<dbReference type="EMBL" id="CP063458">
    <property type="protein sequence ID" value="QOV88366.1"/>
    <property type="molecule type" value="Genomic_DNA"/>
</dbReference>
<dbReference type="Pfam" id="PF21478">
    <property type="entry name" value="GcvP2_C"/>
    <property type="match status" value="1"/>
</dbReference>
<dbReference type="FunFam" id="3.90.1150.10:FF:000007">
    <property type="entry name" value="Glycine dehydrogenase (decarboxylating), mitochondrial"/>
    <property type="match status" value="1"/>
</dbReference>
<dbReference type="PANTHER" id="PTHR11773">
    <property type="entry name" value="GLYCINE DEHYDROGENASE, DECARBOXYLATING"/>
    <property type="match status" value="1"/>
</dbReference>
<evidence type="ECO:0000313" key="14">
    <source>
        <dbReference type="Proteomes" id="UP000593765"/>
    </source>
</evidence>
<dbReference type="InterPro" id="IPR015422">
    <property type="entry name" value="PyrdxlP-dep_Trfase_small"/>
</dbReference>
<reference evidence="13 14" key="1">
    <citation type="submission" date="2020-10" db="EMBL/GenBank/DDBJ databases">
        <title>Wide distribution of Phycisphaera-like planctomycetes from WD2101 soil group in peatlands and genome analysis of the first cultivated representative.</title>
        <authorList>
            <person name="Dedysh S.N."/>
            <person name="Beletsky A.V."/>
            <person name="Ivanova A."/>
            <person name="Kulichevskaya I.S."/>
            <person name="Suzina N.E."/>
            <person name="Philippov D.A."/>
            <person name="Rakitin A.L."/>
            <person name="Mardanov A.V."/>
            <person name="Ravin N.V."/>
        </authorList>
    </citation>
    <scope>NUCLEOTIDE SEQUENCE [LARGE SCALE GENOMIC DNA]</scope>
    <source>
        <strain evidence="13 14">M1803</strain>
    </source>
</reference>
<keyword evidence="14" id="KW-1185">Reference proteome</keyword>
<comment type="catalytic activity">
    <reaction evidence="7 8">
        <text>N(6)-[(R)-lipoyl]-L-lysyl-[glycine-cleavage complex H protein] + glycine + H(+) = N(6)-[(R)-S(8)-aminomethyldihydrolipoyl]-L-lysyl-[glycine-cleavage complex H protein] + CO2</text>
        <dbReference type="Rhea" id="RHEA:24304"/>
        <dbReference type="Rhea" id="RHEA-COMP:10494"/>
        <dbReference type="Rhea" id="RHEA-COMP:10495"/>
        <dbReference type="ChEBI" id="CHEBI:15378"/>
        <dbReference type="ChEBI" id="CHEBI:16526"/>
        <dbReference type="ChEBI" id="CHEBI:57305"/>
        <dbReference type="ChEBI" id="CHEBI:83099"/>
        <dbReference type="ChEBI" id="CHEBI:83143"/>
        <dbReference type="EC" id="1.4.4.2"/>
    </reaction>
</comment>
<dbReference type="HAMAP" id="MF_00711">
    <property type="entry name" value="GcvP"/>
    <property type="match status" value="1"/>
</dbReference>
<sequence>MTPSTIEMKPTPKPGSGPRVIPSLGDPFDRRHIGPSEAEMKAMLELIGVKSLDELVSKTVPQSIRSARPLLVPPAASEFEALTELRAIVSQNKVFKSYIGMGYTGTICPPVIQRNILENPGWYTQYTPYQAEISQGRLEALLNYQTMVSDLTGLPLANASLLDEGTAAAEAMAMCRSVATDENRKVFLVSADCHPQTIAVVQTRAKSVGIECVVGDEFDLTASVKDLSTLCGVLVQYPTTDGRLLDYADVAKQAHAVGAMVVAAADILALTLIKPPGEWGADIAVGSTQRFGVPMGFGGPHAAYIATKTEFARKMPGRIVGVSKDSHGNPAYRLAIQTREQHIRREKATSNICTAQVLLAVMAGMYAVWHGPEGLTKIARRVHGLTRLIQMGLDRFGISCGSDPFFDTLRVGTPMPKMAIRKSEELGMNFRVYEDGNIGVTVDETTTLEDVEKILLCFTPSEDAEMILSDMSRADFENVPSPGGFERKSKFLQHPIFNRYHSETEMLRYIKKLEGRDLSLTHSMIPLGSCTMKLNAAAEMFPVTWPEFGNIHPFAPAEQSAGYAKLFSDLEKWLASCTGFAAVSLQPNAGSQGEYAGLLAIRGYHESRGDHHRNVCLIPVSAHGTNPSSAVVAGMKVVVCACDENGNIDLADLKAKAAEHAANLSALMITYPSTHGVFEEDVREICQVIHSHGGQVYMDGANMNAQVGLTSPGDIGADVCHLNLHKTFCIPHGGGGPGMGPICVAKHLAPFLPGNPLSQGGLSTSGAVGPVSAANYGSASILVIPWMYIRMMGAEGLTKATQVAILNANYIAKRLEGHYPTLFKGRNGFVAHECVMDCRDFDHAAGIKVEDIAKRLMDYSFHAPTMSWPVPGTLMVEPTESEPKWELDRFCDAMIGIRQEIAEIEAGKSDRTDNPLKHAPHTMVAVTADEWKHKYPRSQAAYPRASLRDSKFWPAVGRIDNPYGDRNLVCTCPPMDTYQT</sequence>
<dbReference type="InterPro" id="IPR003437">
    <property type="entry name" value="GcvP"/>
</dbReference>
<dbReference type="NCBIfam" id="NF003346">
    <property type="entry name" value="PRK04366.1"/>
    <property type="match status" value="1"/>
</dbReference>
<dbReference type="GO" id="GO:0005960">
    <property type="term" value="C:glycine cleavage complex"/>
    <property type="evidence" value="ECO:0007669"/>
    <property type="project" value="TreeGrafter"/>
</dbReference>
<evidence type="ECO:0000256" key="4">
    <source>
        <dbReference type="ARBA" id="ARBA00011690"/>
    </source>
</evidence>
<dbReference type="EC" id="1.4.4.2" evidence="8"/>
<organism evidence="13 14">
    <name type="scientific">Humisphaera borealis</name>
    <dbReference type="NCBI Taxonomy" id="2807512"/>
    <lineage>
        <taxon>Bacteria</taxon>
        <taxon>Pseudomonadati</taxon>
        <taxon>Planctomycetota</taxon>
        <taxon>Phycisphaerae</taxon>
        <taxon>Tepidisphaerales</taxon>
        <taxon>Tepidisphaeraceae</taxon>
        <taxon>Humisphaera</taxon>
    </lineage>
</organism>
<protein>
    <recommendedName>
        <fullName evidence="8">Glycine dehydrogenase (decarboxylating)</fullName>
        <ecNumber evidence="8">1.4.4.2</ecNumber>
    </recommendedName>
    <alternativeName>
        <fullName evidence="8">Glycine cleavage system P-protein</fullName>
    </alternativeName>
    <alternativeName>
        <fullName evidence="8">Glycine decarboxylase</fullName>
    </alternativeName>
    <alternativeName>
        <fullName evidence="8">Glycine dehydrogenase (aminomethyl-transferring)</fullName>
    </alternativeName>
</protein>
<comment type="similarity">
    <text evidence="3 8">Belongs to the GcvP family.</text>
</comment>
<dbReference type="GO" id="GO:0019464">
    <property type="term" value="P:glycine decarboxylation via glycine cleavage system"/>
    <property type="evidence" value="ECO:0007669"/>
    <property type="project" value="UniProtKB-UniRule"/>
</dbReference>
<gene>
    <name evidence="8 13" type="primary">gcvP</name>
    <name evidence="13" type="ORF">IPV69_19235</name>
</gene>
<feature type="domain" description="Glycine cleavage system P-protein N-terminal" evidence="11">
    <location>
        <begin position="645"/>
        <end position="754"/>
    </location>
</feature>
<dbReference type="Pfam" id="PF02347">
    <property type="entry name" value="GDC-P"/>
    <property type="match status" value="2"/>
</dbReference>
<evidence type="ECO:0000256" key="7">
    <source>
        <dbReference type="ARBA" id="ARBA00049026"/>
    </source>
</evidence>
<dbReference type="KEGG" id="hbs:IPV69_19235"/>
<dbReference type="InterPro" id="IPR015424">
    <property type="entry name" value="PyrdxlP-dep_Trfase"/>
</dbReference>
<dbReference type="InterPro" id="IPR049315">
    <property type="entry name" value="GDC-P_N"/>
</dbReference>
<accession>A0A7M2WSC4</accession>
<keyword evidence="5 8" id="KW-0663">Pyridoxal phosphate</keyword>
<dbReference type="Proteomes" id="UP000593765">
    <property type="component" value="Chromosome"/>
</dbReference>
<dbReference type="InterPro" id="IPR049316">
    <property type="entry name" value="GDC-P_C"/>
</dbReference>
<comment type="cofactor">
    <cofactor evidence="1 8 9">
        <name>pyridoxal 5'-phosphate</name>
        <dbReference type="ChEBI" id="CHEBI:597326"/>
    </cofactor>
</comment>
<evidence type="ECO:0000256" key="5">
    <source>
        <dbReference type="ARBA" id="ARBA00022898"/>
    </source>
</evidence>
<evidence type="ECO:0000256" key="10">
    <source>
        <dbReference type="SAM" id="MobiDB-lite"/>
    </source>
</evidence>
<dbReference type="GO" id="GO:0004375">
    <property type="term" value="F:glycine dehydrogenase (decarboxylating) activity"/>
    <property type="evidence" value="ECO:0007669"/>
    <property type="project" value="UniProtKB-EC"/>
</dbReference>
<feature type="domain" description="Glycine dehydrogenase C-terminal" evidence="12">
    <location>
        <begin position="800"/>
        <end position="921"/>
    </location>
</feature>
<name>A0A7M2WSC4_9BACT</name>
<comment type="subunit">
    <text evidence="4 8">The glycine cleavage system is composed of four proteins: P, T, L and H.</text>
</comment>
<evidence type="ECO:0000256" key="9">
    <source>
        <dbReference type="PIRSR" id="PIRSR603437-50"/>
    </source>
</evidence>
<dbReference type="NCBIfam" id="TIGR00461">
    <property type="entry name" value="gcvP"/>
    <property type="match status" value="1"/>
</dbReference>
<evidence type="ECO:0000256" key="1">
    <source>
        <dbReference type="ARBA" id="ARBA00001933"/>
    </source>
</evidence>
<dbReference type="Gene3D" id="3.90.1150.10">
    <property type="entry name" value="Aspartate Aminotransferase, domain 1"/>
    <property type="match status" value="1"/>
</dbReference>
<dbReference type="FunFam" id="3.40.640.10:FF:000005">
    <property type="entry name" value="Glycine dehydrogenase (decarboxylating), mitochondrial"/>
    <property type="match status" value="1"/>
</dbReference>
<dbReference type="Gene3D" id="3.40.640.10">
    <property type="entry name" value="Type I PLP-dependent aspartate aminotransferase-like (Major domain)"/>
    <property type="match status" value="2"/>
</dbReference>
<feature type="modified residue" description="N6-(pyridoxal phosphate)lysine" evidence="8 9">
    <location>
        <position position="726"/>
    </location>
</feature>
<evidence type="ECO:0000256" key="3">
    <source>
        <dbReference type="ARBA" id="ARBA00010756"/>
    </source>
</evidence>
<dbReference type="SUPFAM" id="SSF53383">
    <property type="entry name" value="PLP-dependent transferases"/>
    <property type="match status" value="2"/>
</dbReference>
<evidence type="ECO:0000256" key="6">
    <source>
        <dbReference type="ARBA" id="ARBA00023002"/>
    </source>
</evidence>
<evidence type="ECO:0000313" key="13">
    <source>
        <dbReference type="EMBL" id="QOV88366.1"/>
    </source>
</evidence>
<comment type="function">
    <text evidence="2 8">The glycine cleavage system catalyzes the degradation of glycine. The P protein binds the alpha-amino group of glycine through its pyridoxal phosphate cofactor; CO(2) is released and the remaining methylamine moiety is then transferred to the lipoamide cofactor of the H protein.</text>
</comment>
<proteinExistence type="inferred from homology"/>
<evidence type="ECO:0000259" key="11">
    <source>
        <dbReference type="Pfam" id="PF02347"/>
    </source>
</evidence>
<dbReference type="FunFam" id="3.40.640.10:FF:000007">
    <property type="entry name" value="glycine dehydrogenase (Decarboxylating), mitochondrial"/>
    <property type="match status" value="1"/>
</dbReference>
<evidence type="ECO:0000256" key="2">
    <source>
        <dbReference type="ARBA" id="ARBA00003788"/>
    </source>
</evidence>
<feature type="region of interest" description="Disordered" evidence="10">
    <location>
        <begin position="1"/>
        <end position="26"/>
    </location>
</feature>
<dbReference type="InterPro" id="IPR020581">
    <property type="entry name" value="GDC_P"/>
</dbReference>
<dbReference type="PANTHER" id="PTHR11773:SF1">
    <property type="entry name" value="GLYCINE DEHYDROGENASE (DECARBOXYLATING), MITOCHONDRIAL"/>
    <property type="match status" value="1"/>
</dbReference>
<evidence type="ECO:0000259" key="12">
    <source>
        <dbReference type="Pfam" id="PF21478"/>
    </source>
</evidence>
<dbReference type="InterPro" id="IPR015421">
    <property type="entry name" value="PyrdxlP-dep_Trfase_major"/>
</dbReference>
<dbReference type="GO" id="GO:0030170">
    <property type="term" value="F:pyridoxal phosphate binding"/>
    <property type="evidence" value="ECO:0007669"/>
    <property type="project" value="TreeGrafter"/>
</dbReference>
<dbReference type="GO" id="GO:0005829">
    <property type="term" value="C:cytosol"/>
    <property type="evidence" value="ECO:0007669"/>
    <property type="project" value="TreeGrafter"/>
</dbReference>
<keyword evidence="6 8" id="KW-0560">Oxidoreductase</keyword>